<feature type="region of interest" description="Disordered" evidence="5">
    <location>
        <begin position="110"/>
        <end position="207"/>
    </location>
</feature>
<keyword evidence="6" id="KW-0472">Membrane</keyword>
<proteinExistence type="inferred from homology"/>
<evidence type="ECO:0000256" key="6">
    <source>
        <dbReference type="SAM" id="Phobius"/>
    </source>
</evidence>
<accession>A0A660L6R0</accession>
<keyword evidence="4" id="KW-0804">Transcription</keyword>
<dbReference type="InterPro" id="IPR013249">
    <property type="entry name" value="RNA_pol_sigma70_r4_t2"/>
</dbReference>
<gene>
    <name evidence="8" type="ORF">C8N24_5658</name>
</gene>
<evidence type="ECO:0000256" key="2">
    <source>
        <dbReference type="ARBA" id="ARBA00023015"/>
    </source>
</evidence>
<dbReference type="OrthoDB" id="9784272at2"/>
<evidence type="ECO:0000256" key="4">
    <source>
        <dbReference type="ARBA" id="ARBA00023163"/>
    </source>
</evidence>
<dbReference type="Proteomes" id="UP000278962">
    <property type="component" value="Unassembled WGS sequence"/>
</dbReference>
<name>A0A660L6R0_9ACTN</name>
<dbReference type="EMBL" id="RBIL01000002">
    <property type="protein sequence ID" value="RKQ87633.1"/>
    <property type="molecule type" value="Genomic_DNA"/>
</dbReference>
<evidence type="ECO:0000313" key="9">
    <source>
        <dbReference type="Proteomes" id="UP000278962"/>
    </source>
</evidence>
<dbReference type="Gene3D" id="1.10.10.10">
    <property type="entry name" value="Winged helix-like DNA-binding domain superfamily/Winged helix DNA-binding domain"/>
    <property type="match status" value="1"/>
</dbReference>
<comment type="similarity">
    <text evidence="1">Belongs to the sigma-70 factor family. ECF subfamily.</text>
</comment>
<feature type="transmembrane region" description="Helical" evidence="6">
    <location>
        <begin position="212"/>
        <end position="231"/>
    </location>
</feature>
<sequence length="383" mass="39368">MPASRATAFDRLAPDQRAAVELVLRQGRSYGELSDLLGMPEETIRTRARGGLAALAPDLPAPTRSGEIADWLLGQQSEAHAKRTRELLLSDPTAHAWAATVAAPLREAAGGEAVPALPTSPDAEPARVNGKAKRGKPAPADDSLRAGAGHDAAARAIPDFGFDDDPPAPAGRDHAAQARPAHRAAEPADRDDDARPRRADDERGSSSRLGGALLIGAAVVVVAVVIAFVLLRGDDEPETASTGSDVPTQTATPATTAVGTAQFALRGPAGSSAIALGQLFRAGDDTVRFAIAGQGIEPNADGERYSIWLTRKSGKPLLLGDVNAPVGRDGQLTAAGPGNDDTDAFVQWLQTYDSMAITLDAKGAKEPGKVIVTGPLPTAAAGG</sequence>
<dbReference type="GO" id="GO:0016987">
    <property type="term" value="F:sigma factor activity"/>
    <property type="evidence" value="ECO:0007669"/>
    <property type="project" value="UniProtKB-KW"/>
</dbReference>
<reference evidence="8 9" key="1">
    <citation type="submission" date="2018-10" db="EMBL/GenBank/DDBJ databases">
        <title>Genomic Encyclopedia of Archaeal and Bacterial Type Strains, Phase II (KMG-II): from individual species to whole genera.</title>
        <authorList>
            <person name="Goeker M."/>
        </authorList>
    </citation>
    <scope>NUCLEOTIDE SEQUENCE [LARGE SCALE GENOMIC DNA]</scope>
    <source>
        <strain evidence="8 9">DSM 14954</strain>
    </source>
</reference>
<feature type="domain" description="RNA polymerase sigma factor 70 region 4 type 2" evidence="7">
    <location>
        <begin position="8"/>
        <end position="54"/>
    </location>
</feature>
<dbReference type="RefSeq" id="WP_121256356.1">
    <property type="nucleotide sequence ID" value="NZ_RBIL01000002.1"/>
</dbReference>
<organism evidence="8 9">
    <name type="scientific">Solirubrobacter pauli</name>
    <dbReference type="NCBI Taxonomy" id="166793"/>
    <lineage>
        <taxon>Bacteria</taxon>
        <taxon>Bacillati</taxon>
        <taxon>Actinomycetota</taxon>
        <taxon>Thermoleophilia</taxon>
        <taxon>Solirubrobacterales</taxon>
        <taxon>Solirubrobacteraceae</taxon>
        <taxon>Solirubrobacter</taxon>
    </lineage>
</organism>
<evidence type="ECO:0000256" key="5">
    <source>
        <dbReference type="SAM" id="MobiDB-lite"/>
    </source>
</evidence>
<dbReference type="CDD" id="cd06171">
    <property type="entry name" value="Sigma70_r4"/>
    <property type="match status" value="1"/>
</dbReference>
<evidence type="ECO:0000313" key="8">
    <source>
        <dbReference type="EMBL" id="RKQ87633.1"/>
    </source>
</evidence>
<comment type="caution">
    <text evidence="8">The sequence shown here is derived from an EMBL/GenBank/DDBJ whole genome shotgun (WGS) entry which is preliminary data.</text>
</comment>
<evidence type="ECO:0000256" key="1">
    <source>
        <dbReference type="ARBA" id="ARBA00010641"/>
    </source>
</evidence>
<evidence type="ECO:0000259" key="7">
    <source>
        <dbReference type="Pfam" id="PF08281"/>
    </source>
</evidence>
<keyword evidence="2" id="KW-0805">Transcription regulation</keyword>
<keyword evidence="6" id="KW-1133">Transmembrane helix</keyword>
<keyword evidence="3" id="KW-0731">Sigma factor</keyword>
<dbReference type="SUPFAM" id="SSF88659">
    <property type="entry name" value="Sigma3 and sigma4 domains of RNA polymerase sigma factors"/>
    <property type="match status" value="1"/>
</dbReference>
<dbReference type="InterPro" id="IPR036388">
    <property type="entry name" value="WH-like_DNA-bd_sf"/>
</dbReference>
<dbReference type="InterPro" id="IPR013324">
    <property type="entry name" value="RNA_pol_sigma_r3/r4-like"/>
</dbReference>
<dbReference type="Pfam" id="PF08281">
    <property type="entry name" value="Sigma70_r4_2"/>
    <property type="match status" value="1"/>
</dbReference>
<dbReference type="GO" id="GO:0006352">
    <property type="term" value="P:DNA-templated transcription initiation"/>
    <property type="evidence" value="ECO:0007669"/>
    <property type="project" value="InterPro"/>
</dbReference>
<feature type="compositionally biased region" description="Low complexity" evidence="5">
    <location>
        <begin position="145"/>
        <end position="160"/>
    </location>
</feature>
<keyword evidence="6" id="KW-0812">Transmembrane</keyword>
<dbReference type="GO" id="GO:0003677">
    <property type="term" value="F:DNA binding"/>
    <property type="evidence" value="ECO:0007669"/>
    <property type="project" value="InterPro"/>
</dbReference>
<protein>
    <submittedName>
        <fullName evidence="8">Sigma-70-like protein</fullName>
    </submittedName>
</protein>
<keyword evidence="9" id="KW-1185">Reference proteome</keyword>
<feature type="compositionally biased region" description="Basic and acidic residues" evidence="5">
    <location>
        <begin position="183"/>
        <end position="205"/>
    </location>
</feature>
<dbReference type="AlphaFoldDB" id="A0A660L6R0"/>
<evidence type="ECO:0000256" key="3">
    <source>
        <dbReference type="ARBA" id="ARBA00023082"/>
    </source>
</evidence>